<dbReference type="InterPro" id="IPR001680">
    <property type="entry name" value="WD40_rpt"/>
</dbReference>
<dbReference type="PROSITE" id="PS00678">
    <property type="entry name" value="WD_REPEATS_1"/>
    <property type="match status" value="1"/>
</dbReference>
<evidence type="ECO:0000256" key="3">
    <source>
        <dbReference type="PROSITE-ProRule" id="PRU00221"/>
    </source>
</evidence>
<sequence length="1390" mass="156466">MAETVFPQAPNWFLSKILSTRVDGSVAYGSQNDLIILKRTGIKLNTLVINDAHNDRITSVSFSPVNNNVKLQNLLLSSSDDGFVKLYSMDTLVPIMGHNSHKGEKEAAVVKVVCASWSNCNGQYIVSAADNDTLVLWDAIANTTTKFLIPKLKPTVVECSYHNEKIVAVGSMSGLVYIIKLVKKGEVIYKLRGHDKEIQALCWCPTFSKFDGSNIFERYLLASSSQEKEIFIWRTQDGVCEVKIQLPKSPLSKTENLHHGKWDASMNVVPLFWRDTYVMYSGTRFGELISCDLRPFLINNSEIQNMNEKEFNKIVFNSWKLSHNHHSKALLVVSGYPNCIRHENHGNDCDDKKQSKGENTETNCDLTGGNERVVGDIIPSTNATAVNELNLIWTIGRDMNLVAVYENTDNSNPVFNLHTLNGHAFEAAVSPHNPNQVAIASGDAKIRVWNASKQSGHTLVYWQKINDRAYSLAWHPTKERIIAHGTSEGRVGLIEIYSQKVPVCFKTNHCGKVYRLAWGPPYSENDECVSHDQSEFWLYSVGGYKLLAHNPAKVNAAAVHIKKFTGASAAKLTDLCWKPDYMLLALAGKDGNVYICRPPRFELVYTLESSKKLVQSLVWHPTATTLDADCAGFHGYFTFGSTDRDTVIKVYNYFKQDDIHKVEQVAALEGHSGYVQSVSWSPHIGGRLISAGADFSVRIWDVTTNTQLAKFIVSQSVLPLFSIWSPIDPDVIITGYAMRMAASWRISTTNNIDPIVRDQKEKKTKTFEMSELLNSLVRSGGENGKESCPVPQDGICGLSLAKNLGSHGSKSLKEKKMFMNAWKSDIDTLKNSYELLIGSEGKNINFILPFLDSETVFSEFLNAEAESHEKSSMWTEYYQLAMWRGNLNEVIEEKIKTGHLDDFLLSLAPFISPRLWREACTAYAKTLTENKSYRKAACYLLAACKIKEAIDVLANSNLYLEALCIARCRFPDSDPVVKKLIRNYADWLTKTGSFLKAAECLIFLEEYSEVANILLAKKDNPQYLSLAALAFKKAGSQEKERQYSFSALLLALTDLNLDLAERICNDHYTVQPLSMLYETHFALRQFDSGEVKCDEDLINYLKNSIGVKGDESCYKFLSYIYDKNTLYNDKKKLYVTVARELCLAICTDDKDTFLTHVLRALNAASKYTVTSKDEISFLFKLCSWLSPNLDLSEKSIFCSKQEIAVPKITSLRAFLCQGIAEHLDFILNGNDTNIDQNLVNSLKELVCDVLNKDAFIFFKNQLEIKSSETRINMAYQRNNGQISENHNDGKSETQINGTCVTSDPSEENINGEVMKTENGSDKTEIFESMVSVEMNKISRLKLDIKEFECLRFISPNPAYVYCILRRVSEMLPDDGVLAIVEEKWNELQTN</sequence>
<dbReference type="PROSITE" id="PS50082">
    <property type="entry name" value="WD_REPEATS_2"/>
    <property type="match status" value="1"/>
</dbReference>
<evidence type="ECO:0000259" key="6">
    <source>
        <dbReference type="Pfam" id="PF23774"/>
    </source>
</evidence>
<feature type="domain" description="Gem-associated protein 5 TPR" evidence="6">
    <location>
        <begin position="850"/>
        <end position="1053"/>
    </location>
</feature>
<dbReference type="Pfam" id="PF23774">
    <property type="entry name" value="TPR_GEMI5"/>
    <property type="match status" value="1"/>
</dbReference>
<dbReference type="InterPro" id="IPR036322">
    <property type="entry name" value="WD40_repeat_dom_sf"/>
</dbReference>
<dbReference type="InterPro" id="IPR056424">
    <property type="entry name" value="Beta-prop_GEMI5_2nd"/>
</dbReference>
<evidence type="ECO:0000256" key="4">
    <source>
        <dbReference type="SAM" id="MobiDB-lite"/>
    </source>
</evidence>
<feature type="domain" description="Gem-associated protein 5 first beta-propeller" evidence="5">
    <location>
        <begin position="79"/>
        <end position="204"/>
    </location>
</feature>
<accession>A0AAW2I816</accession>
<feature type="domain" description="Gem-associated protein 5 second beta-propeller" evidence="7">
    <location>
        <begin position="431"/>
        <end position="735"/>
    </location>
</feature>
<dbReference type="EMBL" id="JARGDH010000001">
    <property type="protein sequence ID" value="KAL0278295.1"/>
    <property type="molecule type" value="Genomic_DNA"/>
</dbReference>
<feature type="region of interest" description="Disordered" evidence="4">
    <location>
        <begin position="1280"/>
        <end position="1310"/>
    </location>
</feature>
<evidence type="ECO:0000259" key="5">
    <source>
        <dbReference type="Pfam" id="PF23770"/>
    </source>
</evidence>
<dbReference type="InterPro" id="IPR056432">
    <property type="entry name" value="Beta-prop_GEMI5_1st"/>
</dbReference>
<gene>
    <name evidence="8" type="ORF">PYX00_000153</name>
</gene>
<dbReference type="SUPFAM" id="SSF50978">
    <property type="entry name" value="WD40 repeat-like"/>
    <property type="match status" value="2"/>
</dbReference>
<evidence type="ECO:0000313" key="8">
    <source>
        <dbReference type="EMBL" id="KAL0278295.1"/>
    </source>
</evidence>
<dbReference type="InterPro" id="IPR015943">
    <property type="entry name" value="WD40/YVTN_repeat-like_dom_sf"/>
</dbReference>
<proteinExistence type="predicted"/>
<feature type="compositionally biased region" description="Polar residues" evidence="4">
    <location>
        <begin position="1292"/>
        <end position="1303"/>
    </location>
</feature>
<name>A0AAW2I816_9NEOP</name>
<keyword evidence="2" id="KW-0677">Repeat</keyword>
<dbReference type="GO" id="GO:0032797">
    <property type="term" value="C:SMN complex"/>
    <property type="evidence" value="ECO:0007669"/>
    <property type="project" value="TreeGrafter"/>
</dbReference>
<dbReference type="PROSITE" id="PS50294">
    <property type="entry name" value="WD_REPEATS_REGION"/>
    <property type="match status" value="1"/>
</dbReference>
<feature type="repeat" description="WD" evidence="3">
    <location>
        <begin position="668"/>
        <end position="710"/>
    </location>
</feature>
<dbReference type="InterPro" id="IPR052640">
    <property type="entry name" value="Gemin-5"/>
</dbReference>
<comment type="caution">
    <text evidence="8">The sequence shown here is derived from an EMBL/GenBank/DDBJ whole genome shotgun (WGS) entry which is preliminary data.</text>
</comment>
<dbReference type="InterPro" id="IPR019775">
    <property type="entry name" value="WD40_repeat_CS"/>
</dbReference>
<evidence type="ECO:0000259" key="7">
    <source>
        <dbReference type="Pfam" id="PF23775"/>
    </source>
</evidence>
<dbReference type="Pfam" id="PF23770">
    <property type="entry name" value="Beta-prop_RIG_1st"/>
    <property type="match status" value="1"/>
</dbReference>
<dbReference type="GO" id="GO:0005634">
    <property type="term" value="C:nucleus"/>
    <property type="evidence" value="ECO:0007669"/>
    <property type="project" value="TreeGrafter"/>
</dbReference>
<keyword evidence="1 3" id="KW-0853">WD repeat</keyword>
<organism evidence="8">
    <name type="scientific">Menopon gallinae</name>
    <name type="common">poultry shaft louse</name>
    <dbReference type="NCBI Taxonomy" id="328185"/>
    <lineage>
        <taxon>Eukaryota</taxon>
        <taxon>Metazoa</taxon>
        <taxon>Ecdysozoa</taxon>
        <taxon>Arthropoda</taxon>
        <taxon>Hexapoda</taxon>
        <taxon>Insecta</taxon>
        <taxon>Pterygota</taxon>
        <taxon>Neoptera</taxon>
        <taxon>Paraneoptera</taxon>
        <taxon>Psocodea</taxon>
        <taxon>Troctomorpha</taxon>
        <taxon>Phthiraptera</taxon>
        <taxon>Amblycera</taxon>
        <taxon>Menoponidae</taxon>
        <taxon>Menopon</taxon>
    </lineage>
</organism>
<dbReference type="PANTHER" id="PTHR46362:SF1">
    <property type="entry name" value="GEM-ASSOCIATED PROTEIN 5"/>
    <property type="match status" value="1"/>
</dbReference>
<dbReference type="SMART" id="SM00320">
    <property type="entry name" value="WD40"/>
    <property type="match status" value="8"/>
</dbReference>
<evidence type="ECO:0000256" key="2">
    <source>
        <dbReference type="ARBA" id="ARBA00022737"/>
    </source>
</evidence>
<dbReference type="GO" id="GO:0003730">
    <property type="term" value="F:mRNA 3'-UTR binding"/>
    <property type="evidence" value="ECO:0007669"/>
    <property type="project" value="TreeGrafter"/>
</dbReference>
<dbReference type="Gene3D" id="2.130.10.10">
    <property type="entry name" value="YVTN repeat-like/Quinoprotein amine dehydrogenase"/>
    <property type="match status" value="2"/>
</dbReference>
<dbReference type="GO" id="GO:0000387">
    <property type="term" value="P:spliceosomal snRNP assembly"/>
    <property type="evidence" value="ECO:0007669"/>
    <property type="project" value="TreeGrafter"/>
</dbReference>
<dbReference type="InterPro" id="IPR056421">
    <property type="entry name" value="TPR_GEMI5"/>
</dbReference>
<evidence type="ECO:0000256" key="1">
    <source>
        <dbReference type="ARBA" id="ARBA00022574"/>
    </source>
</evidence>
<reference evidence="8" key="1">
    <citation type="journal article" date="2024" name="Gigascience">
        <title>Chromosome-level genome of the poultry shaft louse Menopon gallinae provides insight into the host-switching and adaptive evolution of parasitic lice.</title>
        <authorList>
            <person name="Xu Y."/>
            <person name="Ma L."/>
            <person name="Liu S."/>
            <person name="Liang Y."/>
            <person name="Liu Q."/>
            <person name="He Z."/>
            <person name="Tian L."/>
            <person name="Duan Y."/>
            <person name="Cai W."/>
            <person name="Li H."/>
            <person name="Song F."/>
        </authorList>
    </citation>
    <scope>NUCLEOTIDE SEQUENCE</scope>
    <source>
        <strain evidence="8">Cailab_2023a</strain>
    </source>
</reference>
<protein>
    <recommendedName>
        <fullName evidence="9">Gem-associated protein 5</fullName>
    </recommendedName>
</protein>
<dbReference type="PANTHER" id="PTHR46362">
    <property type="entry name" value="GEM-ASSOCIATED PROTEIN 5"/>
    <property type="match status" value="1"/>
</dbReference>
<evidence type="ECO:0008006" key="9">
    <source>
        <dbReference type="Google" id="ProtNLM"/>
    </source>
</evidence>
<dbReference type="Pfam" id="PF23775">
    <property type="entry name" value="Beta-prop_RIG_2nd"/>
    <property type="match status" value="1"/>
</dbReference>